<protein>
    <submittedName>
        <fullName evidence="3">Bgt-20201-3</fullName>
    </submittedName>
</protein>
<feature type="non-terminal residue" evidence="3">
    <location>
        <position position="1"/>
    </location>
</feature>
<dbReference type="GO" id="GO:0008270">
    <property type="term" value="F:zinc ion binding"/>
    <property type="evidence" value="ECO:0007669"/>
    <property type="project" value="UniProtKB-KW"/>
</dbReference>
<sequence length="96" mass="10654">STEAIARWSFEDINFQHGPSLTNPAVESSPPVLGQTIIDPRLQGNNVFPTCSTFDEGGEYAVNSQHGNCYKCGKPEHWSKDCRSKSPPKNHRIQPN</sequence>
<proteinExistence type="predicted"/>
<dbReference type="Gene3D" id="4.10.60.10">
    <property type="entry name" value="Zinc finger, CCHC-type"/>
    <property type="match status" value="1"/>
</dbReference>
<dbReference type="AlphaFoldDB" id="A0A381LFV7"/>
<gene>
    <name evidence="3" type="ORF">BGT96224V2_LOCUS5508</name>
</gene>
<dbReference type="InterPro" id="IPR001878">
    <property type="entry name" value="Znf_CCHC"/>
</dbReference>
<keyword evidence="1" id="KW-0479">Metal-binding</keyword>
<dbReference type="PROSITE" id="PS50158">
    <property type="entry name" value="ZF_CCHC"/>
    <property type="match status" value="1"/>
</dbReference>
<organism evidence="3">
    <name type="scientific">Blumeria graminis f. sp. tritici 96224</name>
    <dbReference type="NCBI Taxonomy" id="1268274"/>
    <lineage>
        <taxon>Eukaryota</taxon>
        <taxon>Fungi</taxon>
        <taxon>Dikarya</taxon>
        <taxon>Ascomycota</taxon>
        <taxon>Pezizomycotina</taxon>
        <taxon>Leotiomycetes</taxon>
        <taxon>Erysiphales</taxon>
        <taxon>Erysiphaceae</taxon>
        <taxon>Blumeria</taxon>
    </lineage>
</organism>
<dbReference type="InterPro" id="IPR036875">
    <property type="entry name" value="Znf_CCHC_sf"/>
</dbReference>
<evidence type="ECO:0000259" key="2">
    <source>
        <dbReference type="PROSITE" id="PS50158"/>
    </source>
</evidence>
<accession>A0A381LFV7</accession>
<dbReference type="Pfam" id="PF00098">
    <property type="entry name" value="zf-CCHC"/>
    <property type="match status" value="1"/>
</dbReference>
<keyword evidence="1" id="KW-0863">Zinc-finger</keyword>
<evidence type="ECO:0000256" key="1">
    <source>
        <dbReference type="PROSITE-ProRule" id="PRU00047"/>
    </source>
</evidence>
<name>A0A381LFV7_BLUGR</name>
<feature type="non-terminal residue" evidence="3">
    <location>
        <position position="96"/>
    </location>
</feature>
<dbReference type="SMART" id="SM00343">
    <property type="entry name" value="ZnF_C2HC"/>
    <property type="match status" value="1"/>
</dbReference>
<dbReference type="SUPFAM" id="SSF57756">
    <property type="entry name" value="Retrovirus zinc finger-like domains"/>
    <property type="match status" value="1"/>
</dbReference>
<keyword evidence="1" id="KW-0862">Zinc</keyword>
<dbReference type="EMBL" id="UIGY01000169">
    <property type="protein sequence ID" value="SUZ12352.1"/>
    <property type="molecule type" value="Genomic_DNA"/>
</dbReference>
<reference evidence="3" key="1">
    <citation type="submission" date="2018-07" db="EMBL/GenBank/DDBJ databases">
        <authorList>
            <person name="Quirk P.G."/>
            <person name="Krulwich T.A."/>
        </authorList>
    </citation>
    <scope>NUCLEOTIDE SEQUENCE</scope>
    <source>
        <strain evidence="3">96224</strain>
    </source>
</reference>
<dbReference type="GO" id="GO:0003676">
    <property type="term" value="F:nucleic acid binding"/>
    <property type="evidence" value="ECO:0007669"/>
    <property type="project" value="InterPro"/>
</dbReference>
<feature type="domain" description="CCHC-type" evidence="2">
    <location>
        <begin position="69"/>
        <end position="84"/>
    </location>
</feature>
<evidence type="ECO:0000313" key="3">
    <source>
        <dbReference type="EMBL" id="SUZ12352.1"/>
    </source>
</evidence>